<keyword evidence="4" id="KW-1185">Reference proteome</keyword>
<comment type="caution">
    <text evidence="3">The sequence shown here is derived from an EMBL/GenBank/DDBJ whole genome shotgun (WGS) entry which is preliminary data.</text>
</comment>
<evidence type="ECO:0000256" key="1">
    <source>
        <dbReference type="SAM" id="MobiDB-lite"/>
    </source>
</evidence>
<evidence type="ECO:0008006" key="5">
    <source>
        <dbReference type="Google" id="ProtNLM"/>
    </source>
</evidence>
<feature type="region of interest" description="Disordered" evidence="1">
    <location>
        <begin position="127"/>
        <end position="161"/>
    </location>
</feature>
<keyword evidence="2" id="KW-0472">Membrane</keyword>
<gene>
    <name evidence="3" type="ORF">RM590_10790</name>
</gene>
<keyword evidence="2" id="KW-1133">Transmembrane helix</keyword>
<feature type="compositionally biased region" description="Basic and acidic residues" evidence="1">
    <location>
        <begin position="143"/>
        <end position="160"/>
    </location>
</feature>
<dbReference type="EMBL" id="JAVREL010000005">
    <property type="protein sequence ID" value="MDT0343098.1"/>
    <property type="molecule type" value="Genomic_DNA"/>
</dbReference>
<feature type="transmembrane region" description="Helical" evidence="2">
    <location>
        <begin position="271"/>
        <end position="291"/>
    </location>
</feature>
<feature type="transmembrane region" description="Helical" evidence="2">
    <location>
        <begin position="243"/>
        <end position="264"/>
    </location>
</feature>
<reference evidence="4" key="1">
    <citation type="submission" date="2023-07" db="EMBL/GenBank/DDBJ databases">
        <title>30 novel species of actinomycetes from the DSMZ collection.</title>
        <authorList>
            <person name="Nouioui I."/>
        </authorList>
    </citation>
    <scope>NUCLEOTIDE SEQUENCE [LARGE SCALE GENOMIC DNA]</scope>
    <source>
        <strain evidence="4">DSM 44938</strain>
    </source>
</reference>
<protein>
    <recommendedName>
        <fullName evidence="5">Integral membrane protein</fullName>
    </recommendedName>
</protein>
<sequence>MSYPREPHIDDFPALGFVPCPGDQTSMDSVADTFGRTTEVLAEVNAVLTGAEEGEWRGRTAREFRRMLREDFQPKVEDALQSFEQARRAITDWVVTMGDYQRRAEVIETHAAEAQRARDAALAGLEALPDEPGPFDPEPETDEERREQERNEQARGEQESALRIADAALQEFRDRARALQDEFNDSGRSTAGRLANAIDLAPNEPGLWESLGDAIGDFAQGIADLVDDLGAALIDVLAEWAPILSKIGAVAGLLSTITGLLALLPIPGLQFLGVVSLVLAGVSTLANYGAAVGETGSFTAALADPAFLLSAASLAFGVGSFVGLAKLSAMGATQSFRGVPHVFGWAMRNGSSAAGLPGVMALTYATNANTAGLRFMDGFGNAGTVMDPGSLFTGWSRNTSPVRTG</sequence>
<name>A0ABU2MNA1_9ACTN</name>
<feature type="transmembrane region" description="Helical" evidence="2">
    <location>
        <begin position="306"/>
        <end position="327"/>
    </location>
</feature>
<keyword evidence="2" id="KW-0812">Transmembrane</keyword>
<evidence type="ECO:0000313" key="4">
    <source>
        <dbReference type="Proteomes" id="UP001183246"/>
    </source>
</evidence>
<proteinExistence type="predicted"/>
<dbReference type="Proteomes" id="UP001183246">
    <property type="component" value="Unassembled WGS sequence"/>
</dbReference>
<accession>A0ABU2MNA1</accession>
<evidence type="ECO:0000313" key="3">
    <source>
        <dbReference type="EMBL" id="MDT0343098.1"/>
    </source>
</evidence>
<dbReference type="RefSeq" id="WP_311704240.1">
    <property type="nucleotide sequence ID" value="NZ_JAVREL010000005.1"/>
</dbReference>
<organism evidence="3 4">
    <name type="scientific">Streptomyces litchfieldiae</name>
    <dbReference type="NCBI Taxonomy" id="3075543"/>
    <lineage>
        <taxon>Bacteria</taxon>
        <taxon>Bacillati</taxon>
        <taxon>Actinomycetota</taxon>
        <taxon>Actinomycetes</taxon>
        <taxon>Kitasatosporales</taxon>
        <taxon>Streptomycetaceae</taxon>
        <taxon>Streptomyces</taxon>
    </lineage>
</organism>
<evidence type="ECO:0000256" key="2">
    <source>
        <dbReference type="SAM" id="Phobius"/>
    </source>
</evidence>